<dbReference type="PANTHER" id="PTHR23501:SF87">
    <property type="entry name" value="SIDEROPHORE IRON TRANSPORTER 2"/>
    <property type="match status" value="1"/>
</dbReference>
<dbReference type="InterPro" id="IPR036259">
    <property type="entry name" value="MFS_trans_sf"/>
</dbReference>
<feature type="compositionally biased region" description="Low complexity" evidence="5">
    <location>
        <begin position="26"/>
        <end position="36"/>
    </location>
</feature>
<accession>A0A9W7SZG7</accession>
<name>A0A9W7SZG7_9PEZI</name>
<dbReference type="OrthoDB" id="2241241at2759"/>
<keyword evidence="3" id="KW-1133">Transmembrane helix</keyword>
<feature type="non-terminal residue" evidence="6">
    <location>
        <position position="264"/>
    </location>
</feature>
<reference evidence="6 7" key="2">
    <citation type="journal article" date="2021" name="Curr. Genet.">
        <title>Genetic response to nitrogen starvation in the aggressive Eucalyptus foliar pathogen Teratosphaeria destructans.</title>
        <authorList>
            <person name="Havenga M."/>
            <person name="Wingfield B.D."/>
            <person name="Wingfield M.J."/>
            <person name="Dreyer L.L."/>
            <person name="Roets F."/>
            <person name="Aylward J."/>
        </authorList>
    </citation>
    <scope>NUCLEOTIDE SEQUENCE [LARGE SCALE GENOMIC DNA]</scope>
    <source>
        <strain evidence="6">CMW44962</strain>
    </source>
</reference>
<evidence type="ECO:0000256" key="5">
    <source>
        <dbReference type="SAM" id="MobiDB-lite"/>
    </source>
</evidence>
<organism evidence="6 7">
    <name type="scientific">Teratosphaeria destructans</name>
    <dbReference type="NCBI Taxonomy" id="418781"/>
    <lineage>
        <taxon>Eukaryota</taxon>
        <taxon>Fungi</taxon>
        <taxon>Dikarya</taxon>
        <taxon>Ascomycota</taxon>
        <taxon>Pezizomycotina</taxon>
        <taxon>Dothideomycetes</taxon>
        <taxon>Dothideomycetidae</taxon>
        <taxon>Mycosphaerellales</taxon>
        <taxon>Teratosphaeriaceae</taxon>
        <taxon>Teratosphaeria</taxon>
    </lineage>
</organism>
<dbReference type="Gene3D" id="1.20.1250.20">
    <property type="entry name" value="MFS general substrate transporter like domains"/>
    <property type="match status" value="1"/>
</dbReference>
<feature type="compositionally biased region" description="Basic and acidic residues" evidence="5">
    <location>
        <begin position="66"/>
        <end position="98"/>
    </location>
</feature>
<sequence>MDGETVHQQQHATLCRVVDDEADLRSPPGAASAGPPTRDTEQSPSLARTERSPLLARAEQSPLLARGHEKTPSPDRHDMQPFDHHDDPGRREFDRQSHDSGQAGVKRLEAIASTWSKEALYLAYLGIALMTCATSLESQTTTNLTVYATSSFSAHALISTVLVVQGVVLSVVKPPMSKVADVFGRVEAFGLSIGLCVAGYVQQAASHNILIQIFIADTSDLLNRALVVTLPDVPFLVNVWVGPVLAEAVLEHLTWRWGYGLWAV</sequence>
<evidence type="ECO:0000313" key="6">
    <source>
        <dbReference type="EMBL" id="KAH9844677.1"/>
    </source>
</evidence>
<evidence type="ECO:0000256" key="3">
    <source>
        <dbReference type="ARBA" id="ARBA00022989"/>
    </source>
</evidence>
<evidence type="ECO:0000256" key="4">
    <source>
        <dbReference type="ARBA" id="ARBA00023136"/>
    </source>
</evidence>
<evidence type="ECO:0000256" key="2">
    <source>
        <dbReference type="ARBA" id="ARBA00022692"/>
    </source>
</evidence>
<dbReference type="PANTHER" id="PTHR23501">
    <property type="entry name" value="MAJOR FACILITATOR SUPERFAMILY"/>
    <property type="match status" value="1"/>
</dbReference>
<dbReference type="GO" id="GO:0005886">
    <property type="term" value="C:plasma membrane"/>
    <property type="evidence" value="ECO:0007669"/>
    <property type="project" value="TreeGrafter"/>
</dbReference>
<evidence type="ECO:0000256" key="1">
    <source>
        <dbReference type="ARBA" id="ARBA00004141"/>
    </source>
</evidence>
<dbReference type="AlphaFoldDB" id="A0A9W7SZG7"/>
<gene>
    <name evidence="6" type="ORF">Tdes44962_MAKER07213</name>
</gene>
<proteinExistence type="predicted"/>
<dbReference type="EMBL" id="RIBY02000258">
    <property type="protein sequence ID" value="KAH9844677.1"/>
    <property type="molecule type" value="Genomic_DNA"/>
</dbReference>
<feature type="compositionally biased region" description="Polar residues" evidence="5">
    <location>
        <begin position="1"/>
        <end position="12"/>
    </location>
</feature>
<feature type="region of interest" description="Disordered" evidence="5">
    <location>
        <begin position="1"/>
        <end position="102"/>
    </location>
</feature>
<keyword evidence="7" id="KW-1185">Reference proteome</keyword>
<reference evidence="6 7" key="1">
    <citation type="journal article" date="2018" name="IMA Fungus">
        <title>IMA Genome-F 10: Nine draft genome sequences of Claviceps purpurea s.lat., including C. arundinis, C. humidiphila, and C. cf. spartinae, pseudomolecules for the pitch canker pathogen Fusarium circinatum, draft genome of Davidsoniella eucalypti, Grosmannia galeiformis, Quambalaria eucalypti, and Teratosphaeria destructans.</title>
        <authorList>
            <person name="Wingfield B.D."/>
            <person name="Liu M."/>
            <person name="Nguyen H.D."/>
            <person name="Lane F.A."/>
            <person name="Morgan S.W."/>
            <person name="De Vos L."/>
            <person name="Wilken P.M."/>
            <person name="Duong T.A."/>
            <person name="Aylward J."/>
            <person name="Coetzee M.P."/>
            <person name="Dadej K."/>
            <person name="De Beer Z.W."/>
            <person name="Findlay W."/>
            <person name="Havenga M."/>
            <person name="Kolarik M."/>
            <person name="Menzies J.G."/>
            <person name="Naidoo K."/>
            <person name="Pochopski O."/>
            <person name="Shoukouhi P."/>
            <person name="Santana Q.C."/>
            <person name="Seifert K.A."/>
            <person name="Soal N."/>
            <person name="Steenkamp E.T."/>
            <person name="Tatham C.T."/>
            <person name="van der Nest M.A."/>
            <person name="Wingfield M.J."/>
        </authorList>
    </citation>
    <scope>NUCLEOTIDE SEQUENCE [LARGE SCALE GENOMIC DNA]</scope>
    <source>
        <strain evidence="6">CMW44962</strain>
    </source>
</reference>
<evidence type="ECO:0000313" key="7">
    <source>
        <dbReference type="Proteomes" id="UP001138500"/>
    </source>
</evidence>
<dbReference type="GO" id="GO:0015343">
    <property type="term" value="F:siderophore-iron transmembrane transporter activity"/>
    <property type="evidence" value="ECO:0007669"/>
    <property type="project" value="TreeGrafter"/>
</dbReference>
<keyword evidence="2" id="KW-0812">Transmembrane</keyword>
<dbReference type="Proteomes" id="UP001138500">
    <property type="component" value="Unassembled WGS sequence"/>
</dbReference>
<keyword evidence="4" id="KW-0472">Membrane</keyword>
<dbReference type="SUPFAM" id="SSF103473">
    <property type="entry name" value="MFS general substrate transporter"/>
    <property type="match status" value="1"/>
</dbReference>
<comment type="caution">
    <text evidence="6">The sequence shown here is derived from an EMBL/GenBank/DDBJ whole genome shotgun (WGS) entry which is preliminary data.</text>
</comment>
<comment type="subcellular location">
    <subcellularLocation>
        <location evidence="1">Membrane</location>
        <topology evidence="1">Multi-pass membrane protein</topology>
    </subcellularLocation>
</comment>
<protein>
    <submittedName>
        <fullName evidence="6">Siderophore iron transporter mirC</fullName>
    </submittedName>
</protein>